<protein>
    <submittedName>
        <fullName evidence="2">Uncharacterized protein</fullName>
    </submittedName>
</protein>
<feature type="region of interest" description="Disordered" evidence="1">
    <location>
        <begin position="1"/>
        <end position="31"/>
    </location>
</feature>
<comment type="caution">
    <text evidence="2">The sequence shown here is derived from an EMBL/GenBank/DDBJ whole genome shotgun (WGS) entry which is preliminary data.</text>
</comment>
<sequence>MKNTTPSPAAMASLQQAPRRIRPPFNMDSPEPSIEHLAGDQWRAHRHNDRVAALLEALDGVELGTYDRRIIEWLAGWDVSTVGTVASLFYRARALDGAR</sequence>
<name>A0ABS8ZQZ8_9PSEU</name>
<dbReference type="Proteomes" id="UP001521150">
    <property type="component" value="Unassembled WGS sequence"/>
</dbReference>
<evidence type="ECO:0000313" key="2">
    <source>
        <dbReference type="EMBL" id="MCE7010037.1"/>
    </source>
</evidence>
<keyword evidence="3" id="KW-1185">Reference proteome</keyword>
<accession>A0ABS8ZQZ8</accession>
<reference evidence="2 3" key="1">
    <citation type="submission" date="2021-12" db="EMBL/GenBank/DDBJ databases">
        <title>Genome sequence of Kibdelosporangium philippinense ATCC 49844.</title>
        <authorList>
            <person name="Fedorov E.A."/>
            <person name="Omeragic M."/>
            <person name="Shalygina K.F."/>
            <person name="Maclea K.S."/>
        </authorList>
    </citation>
    <scope>NUCLEOTIDE SEQUENCE [LARGE SCALE GENOMIC DNA]</scope>
    <source>
        <strain evidence="2 3">ATCC 49844</strain>
    </source>
</reference>
<evidence type="ECO:0000313" key="3">
    <source>
        <dbReference type="Proteomes" id="UP001521150"/>
    </source>
</evidence>
<evidence type="ECO:0000256" key="1">
    <source>
        <dbReference type="SAM" id="MobiDB-lite"/>
    </source>
</evidence>
<organism evidence="2 3">
    <name type="scientific">Kibdelosporangium philippinense</name>
    <dbReference type="NCBI Taxonomy" id="211113"/>
    <lineage>
        <taxon>Bacteria</taxon>
        <taxon>Bacillati</taxon>
        <taxon>Actinomycetota</taxon>
        <taxon>Actinomycetes</taxon>
        <taxon>Pseudonocardiales</taxon>
        <taxon>Pseudonocardiaceae</taxon>
        <taxon>Kibdelosporangium</taxon>
    </lineage>
</organism>
<gene>
    <name evidence="2" type="ORF">LWC34_45605</name>
</gene>
<dbReference type="RefSeq" id="WP_233731517.1">
    <property type="nucleotide sequence ID" value="NZ_JAJVCN010000004.1"/>
</dbReference>
<proteinExistence type="predicted"/>
<dbReference type="EMBL" id="JAJVCN010000004">
    <property type="protein sequence ID" value="MCE7010037.1"/>
    <property type="molecule type" value="Genomic_DNA"/>
</dbReference>